<sequence length="58" mass="6989">MRNRDGLTLGYRVLWRLNWLLLHVAGPAEQSEDRDPRRRLERERAERVARYRAEQAEG</sequence>
<name>A0A7W3PGD5_9MICO</name>
<dbReference type="AlphaFoldDB" id="A0A7W3PGD5"/>
<proteinExistence type="predicted"/>
<protein>
    <submittedName>
        <fullName evidence="1">Uncharacterized protein</fullName>
    </submittedName>
</protein>
<gene>
    <name evidence="1" type="ORF">FHX71_004485</name>
</gene>
<comment type="caution">
    <text evidence="1">The sequence shown here is derived from an EMBL/GenBank/DDBJ whole genome shotgun (WGS) entry which is preliminary data.</text>
</comment>
<evidence type="ECO:0000313" key="1">
    <source>
        <dbReference type="EMBL" id="MBA8810509.1"/>
    </source>
</evidence>
<keyword evidence="2" id="KW-1185">Reference proteome</keyword>
<dbReference type="RefSeq" id="WP_182619598.1">
    <property type="nucleotide sequence ID" value="NZ_BAAATF010000015.1"/>
</dbReference>
<organism evidence="1 2">
    <name type="scientific">Promicromonospora sukumoe</name>
    <dbReference type="NCBI Taxonomy" id="88382"/>
    <lineage>
        <taxon>Bacteria</taxon>
        <taxon>Bacillati</taxon>
        <taxon>Actinomycetota</taxon>
        <taxon>Actinomycetes</taxon>
        <taxon>Micrococcales</taxon>
        <taxon>Promicromonosporaceae</taxon>
        <taxon>Promicromonospora</taxon>
    </lineage>
</organism>
<dbReference type="EMBL" id="JACGWV010000002">
    <property type="protein sequence ID" value="MBA8810509.1"/>
    <property type="molecule type" value="Genomic_DNA"/>
</dbReference>
<evidence type="ECO:0000313" key="2">
    <source>
        <dbReference type="Proteomes" id="UP000540568"/>
    </source>
</evidence>
<dbReference type="Proteomes" id="UP000540568">
    <property type="component" value="Unassembled WGS sequence"/>
</dbReference>
<reference evidence="1 2" key="1">
    <citation type="submission" date="2020-07" db="EMBL/GenBank/DDBJ databases">
        <title>Sequencing the genomes of 1000 actinobacteria strains.</title>
        <authorList>
            <person name="Klenk H.-P."/>
        </authorList>
    </citation>
    <scope>NUCLEOTIDE SEQUENCE [LARGE SCALE GENOMIC DNA]</scope>
    <source>
        <strain evidence="1 2">DSM 44121</strain>
    </source>
</reference>
<accession>A0A7W3PGD5</accession>